<dbReference type="VEuPathDB" id="ToxoDB:ETH2_0537500"/>
<comment type="catalytic activity">
    <reaction evidence="5">
        <text>[protein]-dithiol + NAD(+) = [protein]-disulfide + NADH + H(+)</text>
        <dbReference type="Rhea" id="RHEA:18749"/>
        <dbReference type="Rhea" id="RHEA-COMP:10593"/>
        <dbReference type="Rhea" id="RHEA-COMP:10594"/>
        <dbReference type="ChEBI" id="CHEBI:15378"/>
        <dbReference type="ChEBI" id="CHEBI:29950"/>
        <dbReference type="ChEBI" id="CHEBI:50058"/>
        <dbReference type="ChEBI" id="CHEBI:57540"/>
        <dbReference type="ChEBI" id="CHEBI:57945"/>
        <dbReference type="EC" id="1.8.1.8"/>
    </reaction>
</comment>
<evidence type="ECO:0000256" key="7">
    <source>
        <dbReference type="SAM" id="MobiDB-lite"/>
    </source>
</evidence>
<organism evidence="9 10">
    <name type="scientific">Eimeria tenella</name>
    <name type="common">Coccidian parasite</name>
    <dbReference type="NCBI Taxonomy" id="5802"/>
    <lineage>
        <taxon>Eukaryota</taxon>
        <taxon>Sar</taxon>
        <taxon>Alveolata</taxon>
        <taxon>Apicomplexa</taxon>
        <taxon>Conoidasida</taxon>
        <taxon>Coccidia</taxon>
        <taxon>Eucoccidiorida</taxon>
        <taxon>Eimeriorina</taxon>
        <taxon>Eimeriidae</taxon>
        <taxon>Eimeria</taxon>
    </lineage>
</organism>
<evidence type="ECO:0000256" key="2">
    <source>
        <dbReference type="ARBA" id="ARBA00022737"/>
    </source>
</evidence>
<dbReference type="InterPro" id="IPR036249">
    <property type="entry name" value="Thioredoxin-like_sf"/>
</dbReference>
<dbReference type="PANTHER" id="PTHR13871">
    <property type="entry name" value="THIOREDOXIN"/>
    <property type="match status" value="1"/>
</dbReference>
<dbReference type="GeneID" id="25249448"/>
<feature type="domain" description="Thioredoxin-like fold" evidence="8">
    <location>
        <begin position="95"/>
        <end position="175"/>
    </location>
</feature>
<evidence type="ECO:0000256" key="3">
    <source>
        <dbReference type="ARBA" id="ARBA00023002"/>
    </source>
</evidence>
<dbReference type="EMBL" id="HG675951">
    <property type="protein sequence ID" value="CDJ43638.1"/>
    <property type="molecule type" value="Genomic_DNA"/>
</dbReference>
<sequence>MKRAAAQQQQGASQGPRNTRGAYSGESRPSEGFKIDRGQQYLMRSGFAPSTAPIGSTVSGHPEGEFESFLEGVGEDLVGLSVEGFRPVGLDALWGRSVALLFSAGTHPKCSSFIPFLAQFYKNVNEAGDRPKVEIIYVSLDESEAAFESSRQQMPWLSLQFNSPTRQKLIKRYRIYVDPR</sequence>
<feature type="non-terminal residue" evidence="9">
    <location>
        <position position="180"/>
    </location>
</feature>
<dbReference type="Gene3D" id="3.40.30.10">
    <property type="entry name" value="Glutaredoxin"/>
    <property type="match status" value="1"/>
</dbReference>
<comment type="catalytic activity">
    <reaction evidence="6">
        <text>[protein]-dithiol + NADP(+) = [protein]-disulfide + NADPH + H(+)</text>
        <dbReference type="Rhea" id="RHEA:18753"/>
        <dbReference type="Rhea" id="RHEA-COMP:10593"/>
        <dbReference type="Rhea" id="RHEA-COMP:10594"/>
        <dbReference type="ChEBI" id="CHEBI:15378"/>
        <dbReference type="ChEBI" id="CHEBI:29950"/>
        <dbReference type="ChEBI" id="CHEBI:50058"/>
        <dbReference type="ChEBI" id="CHEBI:57783"/>
        <dbReference type="ChEBI" id="CHEBI:58349"/>
        <dbReference type="EC" id="1.8.1.8"/>
    </reaction>
</comment>
<proteinExistence type="predicted"/>
<dbReference type="VEuPathDB" id="ToxoDB:ETH_00001155"/>
<dbReference type="InterPro" id="IPR012336">
    <property type="entry name" value="Thioredoxin-like_fold"/>
</dbReference>
<evidence type="ECO:0000313" key="9">
    <source>
        <dbReference type="EMBL" id="CDJ43638.1"/>
    </source>
</evidence>
<evidence type="ECO:0000256" key="1">
    <source>
        <dbReference type="ARBA" id="ARBA00012612"/>
    </source>
</evidence>
<gene>
    <name evidence="9" type="ORF">ETH_00001155</name>
</gene>
<keyword evidence="3" id="KW-0560">Oxidoreductase</keyword>
<keyword evidence="4" id="KW-0520">NAD</keyword>
<evidence type="ECO:0000256" key="5">
    <source>
        <dbReference type="ARBA" id="ARBA00047388"/>
    </source>
</evidence>
<dbReference type="InterPro" id="IPR052259">
    <property type="entry name" value="Nucleoredoxin-like"/>
</dbReference>
<accession>U6L366</accession>
<feature type="compositionally biased region" description="Low complexity" evidence="7">
    <location>
        <begin position="1"/>
        <end position="15"/>
    </location>
</feature>
<dbReference type="Proteomes" id="UP000030747">
    <property type="component" value="Unassembled WGS sequence"/>
</dbReference>
<dbReference type="GO" id="GO:0047134">
    <property type="term" value="F:protein-disulfide reductase [NAD(P)H] activity"/>
    <property type="evidence" value="ECO:0007669"/>
    <property type="project" value="UniProtKB-EC"/>
</dbReference>
<protein>
    <recommendedName>
        <fullName evidence="1">protein-disulfide reductase</fullName>
        <ecNumber evidence="1">1.8.1.8</ecNumber>
    </recommendedName>
</protein>
<dbReference type="SUPFAM" id="SSF52833">
    <property type="entry name" value="Thioredoxin-like"/>
    <property type="match status" value="1"/>
</dbReference>
<feature type="region of interest" description="Disordered" evidence="7">
    <location>
        <begin position="1"/>
        <end position="35"/>
    </location>
</feature>
<reference evidence="9" key="2">
    <citation type="submission" date="2013-10" db="EMBL/GenBank/DDBJ databases">
        <authorList>
            <person name="Aslett M."/>
        </authorList>
    </citation>
    <scope>NUCLEOTIDE SEQUENCE [LARGE SCALE GENOMIC DNA]</scope>
    <source>
        <strain evidence="9">Houghton</strain>
    </source>
</reference>
<dbReference type="Pfam" id="PF13905">
    <property type="entry name" value="Thioredoxin_8"/>
    <property type="match status" value="1"/>
</dbReference>
<reference evidence="9" key="1">
    <citation type="submission" date="2013-10" db="EMBL/GenBank/DDBJ databases">
        <title>Genomic analysis of the causative agents of coccidiosis in chickens.</title>
        <authorList>
            <person name="Reid A.J."/>
            <person name="Blake D."/>
            <person name="Billington K."/>
            <person name="Browne H."/>
            <person name="Dunn M."/>
            <person name="Hung S."/>
            <person name="Kawahara F."/>
            <person name="Miranda-Saavedra D."/>
            <person name="Mourier T."/>
            <person name="Nagra H."/>
            <person name="Otto T.D."/>
            <person name="Rawlings N."/>
            <person name="Sanchez A."/>
            <person name="Sanders M."/>
            <person name="Subramaniam C."/>
            <person name="Tay Y."/>
            <person name="Dear P."/>
            <person name="Doerig C."/>
            <person name="Gruber A."/>
            <person name="Parkinson J."/>
            <person name="Shirley M."/>
            <person name="Wan K.L."/>
            <person name="Berriman M."/>
            <person name="Tomley F."/>
            <person name="Pain A."/>
        </authorList>
    </citation>
    <scope>NUCLEOTIDE SEQUENCE [LARGE SCALE GENOMIC DNA]</scope>
    <source>
        <strain evidence="9">Houghton</strain>
    </source>
</reference>
<dbReference type="EC" id="1.8.1.8" evidence="1"/>
<evidence type="ECO:0000256" key="4">
    <source>
        <dbReference type="ARBA" id="ARBA00023027"/>
    </source>
</evidence>
<dbReference type="AlphaFoldDB" id="U6L366"/>
<keyword evidence="2" id="KW-0677">Repeat</keyword>
<evidence type="ECO:0000313" key="10">
    <source>
        <dbReference type="Proteomes" id="UP000030747"/>
    </source>
</evidence>
<evidence type="ECO:0000256" key="6">
    <source>
        <dbReference type="ARBA" id="ARBA00047804"/>
    </source>
</evidence>
<keyword evidence="10" id="KW-1185">Reference proteome</keyword>
<dbReference type="RefSeq" id="XP_013234387.1">
    <property type="nucleotide sequence ID" value="XM_013378933.1"/>
</dbReference>
<dbReference type="PANTHER" id="PTHR13871:SF96">
    <property type="entry name" value="THIOREDOXIN DOMAIN-CONTAINING PROTEIN"/>
    <property type="match status" value="1"/>
</dbReference>
<name>U6L366_EIMTE</name>
<evidence type="ECO:0000259" key="8">
    <source>
        <dbReference type="Pfam" id="PF13905"/>
    </source>
</evidence>
<dbReference type="OrthoDB" id="409136at2759"/>